<dbReference type="AlphaFoldDB" id="A0AA38I378"/>
<evidence type="ECO:0000256" key="1">
    <source>
        <dbReference type="SAM" id="MobiDB-lite"/>
    </source>
</evidence>
<evidence type="ECO:0000313" key="3">
    <source>
        <dbReference type="Proteomes" id="UP001168821"/>
    </source>
</evidence>
<evidence type="ECO:0000313" key="2">
    <source>
        <dbReference type="EMBL" id="KAJ3648180.1"/>
    </source>
</evidence>
<dbReference type="EMBL" id="JALNTZ010000006">
    <property type="protein sequence ID" value="KAJ3648180.1"/>
    <property type="molecule type" value="Genomic_DNA"/>
</dbReference>
<gene>
    <name evidence="2" type="ORF">Zmor_020001</name>
</gene>
<name>A0AA38I378_9CUCU</name>
<comment type="caution">
    <text evidence="2">The sequence shown here is derived from an EMBL/GenBank/DDBJ whole genome shotgun (WGS) entry which is preliminary data.</text>
</comment>
<feature type="region of interest" description="Disordered" evidence="1">
    <location>
        <begin position="151"/>
        <end position="170"/>
    </location>
</feature>
<reference evidence="2" key="1">
    <citation type="journal article" date="2023" name="G3 (Bethesda)">
        <title>Whole genome assemblies of Zophobas morio and Tenebrio molitor.</title>
        <authorList>
            <person name="Kaur S."/>
            <person name="Stinson S.A."/>
            <person name="diCenzo G.C."/>
        </authorList>
    </citation>
    <scope>NUCLEOTIDE SEQUENCE</scope>
    <source>
        <strain evidence="2">QUZm001</strain>
    </source>
</reference>
<proteinExistence type="predicted"/>
<protein>
    <submittedName>
        <fullName evidence="2">Uncharacterized protein</fullName>
    </submittedName>
</protein>
<dbReference type="Proteomes" id="UP001168821">
    <property type="component" value="Unassembled WGS sequence"/>
</dbReference>
<sequence length="170" mass="19575">MASLSCRYPSRRTGIFAGVRHEWPPRPPAAPVRPIPPSSSEEPRPHALAFTLRYGLVARVIKVTILKVAHWAQTMQRSEEGSAHRRIPPQLRLVIKLLKVINIDNKCGRLLYFLDRNDCVRCGHNEWLFLIIRRPHERHFTHRWVGSSRRHSRDKERASSGALRNARGSG</sequence>
<accession>A0AA38I378</accession>
<keyword evidence="3" id="KW-1185">Reference proteome</keyword>
<organism evidence="2 3">
    <name type="scientific">Zophobas morio</name>
    <dbReference type="NCBI Taxonomy" id="2755281"/>
    <lineage>
        <taxon>Eukaryota</taxon>
        <taxon>Metazoa</taxon>
        <taxon>Ecdysozoa</taxon>
        <taxon>Arthropoda</taxon>
        <taxon>Hexapoda</taxon>
        <taxon>Insecta</taxon>
        <taxon>Pterygota</taxon>
        <taxon>Neoptera</taxon>
        <taxon>Endopterygota</taxon>
        <taxon>Coleoptera</taxon>
        <taxon>Polyphaga</taxon>
        <taxon>Cucujiformia</taxon>
        <taxon>Tenebrionidae</taxon>
        <taxon>Zophobas</taxon>
    </lineage>
</organism>